<dbReference type="GO" id="GO:0008972">
    <property type="term" value="F:phosphomethylpyrimidine kinase activity"/>
    <property type="evidence" value="ECO:0007669"/>
    <property type="project" value="UniProtKB-EC"/>
</dbReference>
<evidence type="ECO:0000256" key="6">
    <source>
        <dbReference type="ARBA" id="ARBA00022741"/>
    </source>
</evidence>
<comment type="catalytic activity">
    <reaction evidence="14">
        <text>pyridoxal + ATP = pyridoxal 5'-phosphate + ADP + H(+)</text>
        <dbReference type="Rhea" id="RHEA:10224"/>
        <dbReference type="ChEBI" id="CHEBI:15378"/>
        <dbReference type="ChEBI" id="CHEBI:17310"/>
        <dbReference type="ChEBI" id="CHEBI:30616"/>
        <dbReference type="ChEBI" id="CHEBI:456216"/>
        <dbReference type="ChEBI" id="CHEBI:597326"/>
        <dbReference type="EC" id="2.7.1.35"/>
    </reaction>
</comment>
<dbReference type="CDD" id="cd01169">
    <property type="entry name" value="HMPP_kinase"/>
    <property type="match status" value="1"/>
</dbReference>
<gene>
    <name evidence="17" type="ORF">BK816_00315</name>
</gene>
<sequence>MTTGLNVGERAQVPAALTIAGNASSGAGGMPVDLKTFHQLGVFGMAALTTLVSFDVTAGNATRQVIDPQVIIDQIRSSLTNADISAIKLGMIPTPQTIQAVHQALAEAKIFPPARSASELGVSDQLEGAGALSSAQAEGDEALSPAQAEGTGAQVVRSDAPAVVVDPVLVCKANEFAPETVADMVNLLLPGATVVTPNLPEAQFLAQMEIRSLDDLDEAARKIGSLGPKHVLVKGGARLELPGEVVDSWYDSETGQITHLSSPLYQGALLNGAGCTLAAAITAYLAKGSEAAEAIRLGREFVATGFAHPFKLHLPNDALWTGPAK</sequence>
<evidence type="ECO:0000313" key="18">
    <source>
        <dbReference type="Proteomes" id="UP000176288"/>
    </source>
</evidence>
<dbReference type="PANTHER" id="PTHR20858:SF19">
    <property type="entry name" value="PYRIDOXINE KINASE"/>
    <property type="match status" value="1"/>
</dbReference>
<dbReference type="Gene3D" id="3.40.1190.20">
    <property type="match status" value="1"/>
</dbReference>
<name>A0A1D9MI91_9ACTO</name>
<feature type="region of interest" description="Disordered" evidence="15">
    <location>
        <begin position="131"/>
        <end position="150"/>
    </location>
</feature>
<dbReference type="InterPro" id="IPR029056">
    <property type="entry name" value="Ribokinase-like"/>
</dbReference>
<dbReference type="STRING" id="1912795.BK816_00315"/>
<keyword evidence="8" id="KW-0067">ATP-binding</keyword>
<dbReference type="SUPFAM" id="SSF53613">
    <property type="entry name" value="Ribokinase-like"/>
    <property type="match status" value="1"/>
</dbReference>
<organism evidence="17 18">
    <name type="scientific">Boudabousia tangfeifanii</name>
    <dbReference type="NCBI Taxonomy" id="1912795"/>
    <lineage>
        <taxon>Bacteria</taxon>
        <taxon>Bacillati</taxon>
        <taxon>Actinomycetota</taxon>
        <taxon>Actinomycetes</taxon>
        <taxon>Actinomycetales</taxon>
        <taxon>Actinomycetaceae</taxon>
        <taxon>Boudabousia</taxon>
    </lineage>
</organism>
<keyword evidence="5" id="KW-0479">Metal-binding</keyword>
<dbReference type="UniPathway" id="UPA00060">
    <property type="reaction ID" value="UER00138"/>
</dbReference>
<protein>
    <recommendedName>
        <fullName evidence="3">pyridoxal kinase</fullName>
        <ecNumber evidence="3">2.7.1.35</ecNumber>
    </recommendedName>
    <alternativeName>
        <fullName evidence="11">PN/PL/PM kinase</fullName>
    </alternativeName>
    <alternativeName>
        <fullName evidence="12">Pyridoxal kinase</fullName>
    </alternativeName>
    <alternativeName>
        <fullName evidence="10">Pyridoxamine kinase</fullName>
    </alternativeName>
    <alternativeName>
        <fullName evidence="13">Vitamin B6 kinase</fullName>
    </alternativeName>
</protein>
<dbReference type="Pfam" id="PF08543">
    <property type="entry name" value="Phos_pyr_kin"/>
    <property type="match status" value="2"/>
</dbReference>
<dbReference type="RefSeq" id="WP_071163389.1">
    <property type="nucleotide sequence ID" value="NZ_CP017812.1"/>
</dbReference>
<dbReference type="InterPro" id="IPR004399">
    <property type="entry name" value="HMP/HMP-P_kinase_dom"/>
</dbReference>
<feature type="domain" description="Pyridoxamine kinase/Phosphomethylpyrimidine kinase" evidence="16">
    <location>
        <begin position="24"/>
        <end position="110"/>
    </location>
</feature>
<keyword evidence="9" id="KW-0460">Magnesium</keyword>
<evidence type="ECO:0000256" key="10">
    <source>
        <dbReference type="ARBA" id="ARBA00042307"/>
    </source>
</evidence>
<dbReference type="PANTHER" id="PTHR20858">
    <property type="entry name" value="PHOSPHOMETHYLPYRIMIDINE KINASE"/>
    <property type="match status" value="1"/>
</dbReference>
<reference evidence="17 18" key="1">
    <citation type="submission" date="2016-10" db="EMBL/GenBank/DDBJ databases">
        <title>Actinomyces aegypiusis sp. nov., isolated from the Aegypius monachus in Qinghai Tibet Plateau China.</title>
        <authorList>
            <person name="Wang Y."/>
        </authorList>
    </citation>
    <scope>NUCLEOTIDE SEQUENCE [LARGE SCALE GENOMIC DNA]</scope>
    <source>
        <strain evidence="17 18">VUL4_3</strain>
    </source>
</reference>
<dbReference type="GO" id="GO:0005829">
    <property type="term" value="C:cytosol"/>
    <property type="evidence" value="ECO:0007669"/>
    <property type="project" value="TreeGrafter"/>
</dbReference>
<keyword evidence="4" id="KW-0808">Transferase</keyword>
<evidence type="ECO:0000256" key="13">
    <source>
        <dbReference type="ARBA" id="ARBA00042531"/>
    </source>
</evidence>
<evidence type="ECO:0000256" key="1">
    <source>
        <dbReference type="ARBA" id="ARBA00003848"/>
    </source>
</evidence>
<dbReference type="OrthoDB" id="34166at2"/>
<keyword evidence="7" id="KW-0418">Kinase</keyword>
<evidence type="ECO:0000256" key="5">
    <source>
        <dbReference type="ARBA" id="ARBA00022723"/>
    </source>
</evidence>
<evidence type="ECO:0000313" key="17">
    <source>
        <dbReference type="EMBL" id="AOZ71923.1"/>
    </source>
</evidence>
<evidence type="ECO:0000259" key="16">
    <source>
        <dbReference type="Pfam" id="PF08543"/>
    </source>
</evidence>
<comment type="function">
    <text evidence="1">Catalyzes the phosphorylation of hydroxymethylpyrimidine phosphate (HMP-P) to HMP-PP, and of HMP to HMP-P.</text>
</comment>
<evidence type="ECO:0000256" key="11">
    <source>
        <dbReference type="ARBA" id="ARBA00042348"/>
    </source>
</evidence>
<dbReference type="Proteomes" id="UP000176288">
    <property type="component" value="Chromosome"/>
</dbReference>
<dbReference type="KEGG" id="avu:BK816_00315"/>
<evidence type="ECO:0000256" key="8">
    <source>
        <dbReference type="ARBA" id="ARBA00022840"/>
    </source>
</evidence>
<keyword evidence="6" id="KW-0547">Nucleotide-binding</keyword>
<evidence type="ECO:0000256" key="2">
    <source>
        <dbReference type="ARBA" id="ARBA00009879"/>
    </source>
</evidence>
<dbReference type="GO" id="GO:0009228">
    <property type="term" value="P:thiamine biosynthetic process"/>
    <property type="evidence" value="ECO:0007669"/>
    <property type="project" value="UniProtKB-KW"/>
</dbReference>
<dbReference type="InterPro" id="IPR013749">
    <property type="entry name" value="PM/HMP-P_kinase-1"/>
</dbReference>
<dbReference type="AlphaFoldDB" id="A0A1D9MI91"/>
<dbReference type="EC" id="2.7.1.35" evidence="3"/>
<evidence type="ECO:0000256" key="15">
    <source>
        <dbReference type="SAM" id="MobiDB-lite"/>
    </source>
</evidence>
<evidence type="ECO:0000256" key="7">
    <source>
        <dbReference type="ARBA" id="ARBA00022777"/>
    </source>
</evidence>
<evidence type="ECO:0000256" key="3">
    <source>
        <dbReference type="ARBA" id="ARBA00012104"/>
    </source>
</evidence>
<evidence type="ECO:0000256" key="14">
    <source>
        <dbReference type="ARBA" id="ARBA00049293"/>
    </source>
</evidence>
<keyword evidence="18" id="KW-1185">Reference proteome</keyword>
<accession>A0A1D9MI91</accession>
<evidence type="ECO:0000256" key="4">
    <source>
        <dbReference type="ARBA" id="ARBA00022679"/>
    </source>
</evidence>
<dbReference type="GO" id="GO:0009229">
    <property type="term" value="P:thiamine diphosphate biosynthetic process"/>
    <property type="evidence" value="ECO:0007669"/>
    <property type="project" value="UniProtKB-UniPathway"/>
</dbReference>
<dbReference type="GO" id="GO:0008902">
    <property type="term" value="F:hydroxymethylpyrimidine kinase activity"/>
    <property type="evidence" value="ECO:0007669"/>
    <property type="project" value="UniProtKB-EC"/>
</dbReference>
<comment type="similarity">
    <text evidence="2">Belongs to the ThiD family.</text>
</comment>
<feature type="domain" description="Pyridoxamine kinase/Phosphomethylpyrimidine kinase" evidence="16">
    <location>
        <begin position="155"/>
        <end position="312"/>
    </location>
</feature>
<dbReference type="EMBL" id="CP017812">
    <property type="protein sequence ID" value="AOZ71923.1"/>
    <property type="molecule type" value="Genomic_DNA"/>
</dbReference>
<proteinExistence type="inferred from homology"/>
<evidence type="ECO:0000256" key="12">
    <source>
        <dbReference type="ARBA" id="ARBA00042396"/>
    </source>
</evidence>
<evidence type="ECO:0000256" key="9">
    <source>
        <dbReference type="ARBA" id="ARBA00022842"/>
    </source>
</evidence>